<comment type="caution">
    <text evidence="1">The sequence shown here is derived from an EMBL/GenBank/DDBJ whole genome shotgun (WGS) entry which is preliminary data.</text>
</comment>
<evidence type="ECO:0008006" key="2">
    <source>
        <dbReference type="Google" id="ProtNLM"/>
    </source>
</evidence>
<gene>
    <name evidence="1" type="ORF">S03H2_62869</name>
</gene>
<dbReference type="InterPro" id="IPR029044">
    <property type="entry name" value="Nucleotide-diphossugar_trans"/>
</dbReference>
<name>X1JFR1_9ZZZZ</name>
<feature type="non-terminal residue" evidence="1">
    <location>
        <position position="1"/>
    </location>
</feature>
<evidence type="ECO:0000313" key="1">
    <source>
        <dbReference type="EMBL" id="GAH80360.1"/>
    </source>
</evidence>
<protein>
    <recommendedName>
        <fullName evidence="2">Nucleotidyl transferase domain-containing protein</fullName>
    </recommendedName>
</protein>
<organism evidence="1">
    <name type="scientific">marine sediment metagenome</name>
    <dbReference type="NCBI Taxonomy" id="412755"/>
    <lineage>
        <taxon>unclassified sequences</taxon>
        <taxon>metagenomes</taxon>
        <taxon>ecological metagenomes</taxon>
    </lineage>
</organism>
<proteinExistence type="predicted"/>
<dbReference type="AlphaFoldDB" id="X1JFR1"/>
<dbReference type="SUPFAM" id="SSF53448">
    <property type="entry name" value="Nucleotide-diphospho-sugar transferases"/>
    <property type="match status" value="1"/>
</dbReference>
<reference evidence="1" key="1">
    <citation type="journal article" date="2014" name="Front. Microbiol.">
        <title>High frequency of phylogenetically diverse reductive dehalogenase-homologous genes in deep subseafloor sedimentary metagenomes.</title>
        <authorList>
            <person name="Kawai M."/>
            <person name="Futagami T."/>
            <person name="Toyoda A."/>
            <person name="Takaki Y."/>
            <person name="Nishi S."/>
            <person name="Hori S."/>
            <person name="Arai W."/>
            <person name="Tsubouchi T."/>
            <person name="Morono Y."/>
            <person name="Uchiyama I."/>
            <person name="Ito T."/>
            <person name="Fujiyama A."/>
            <person name="Inagaki F."/>
            <person name="Takami H."/>
        </authorList>
    </citation>
    <scope>NUCLEOTIDE SEQUENCE</scope>
    <source>
        <strain evidence="1">Expedition CK06-06</strain>
    </source>
</reference>
<sequence length="148" mass="16631">AISVYKARGWAHGEPIVLCMGDHLIERKLAEHLLNSSTFSDILCIDYTPAKHHQLDEATKVAVDSAGCIKNIGKNLIYWDALDTGVFLLTENFFQALDELVPKLGIDIEISDVVRFLTSRGHRFDTCNVSGHFWADVDTEEDLKMVRV</sequence>
<dbReference type="EMBL" id="BARU01040691">
    <property type="protein sequence ID" value="GAH80360.1"/>
    <property type="molecule type" value="Genomic_DNA"/>
</dbReference>
<accession>X1JFR1</accession>
<dbReference type="Gene3D" id="3.90.550.10">
    <property type="entry name" value="Spore Coat Polysaccharide Biosynthesis Protein SpsA, Chain A"/>
    <property type="match status" value="1"/>
</dbReference>